<feature type="compositionally biased region" description="Low complexity" evidence="1">
    <location>
        <begin position="255"/>
        <end position="264"/>
    </location>
</feature>
<feature type="compositionally biased region" description="Acidic residues" evidence="1">
    <location>
        <begin position="220"/>
        <end position="229"/>
    </location>
</feature>
<accession>A0A511KI72</accession>
<dbReference type="AlphaFoldDB" id="A0A511KI72"/>
<evidence type="ECO:0000313" key="3">
    <source>
        <dbReference type="EMBL" id="GEM10057.1"/>
    </source>
</evidence>
<protein>
    <submittedName>
        <fullName evidence="3">Transcription elognation factor Eaf, N-terminal domain-containing protein</fullName>
    </submittedName>
</protein>
<dbReference type="InterPro" id="IPR019194">
    <property type="entry name" value="Tscrpt_elong_fac_Eaf_N"/>
</dbReference>
<comment type="caution">
    <text evidence="3">The sequence shown here is derived from an EMBL/GenBank/DDBJ whole genome shotgun (WGS) entry which is preliminary data.</text>
</comment>
<feature type="region of interest" description="Disordered" evidence="1">
    <location>
        <begin position="124"/>
        <end position="146"/>
    </location>
</feature>
<dbReference type="Proteomes" id="UP000321518">
    <property type="component" value="Unassembled WGS sequence"/>
</dbReference>
<dbReference type="EMBL" id="BJWK01000010">
    <property type="protein sequence ID" value="GEM10057.1"/>
    <property type="molecule type" value="Genomic_DNA"/>
</dbReference>
<feature type="compositionally biased region" description="Acidic residues" evidence="1">
    <location>
        <begin position="556"/>
        <end position="567"/>
    </location>
</feature>
<feature type="compositionally biased region" description="Low complexity" evidence="1">
    <location>
        <begin position="197"/>
        <end position="209"/>
    </location>
</feature>
<evidence type="ECO:0000313" key="4">
    <source>
        <dbReference type="Proteomes" id="UP000321518"/>
    </source>
</evidence>
<sequence length="567" mass="58290">MSPAFIAWAERRDRASASGGSNASSASEGLYSFKYHNKPASADPSSSATVFAVPSTSTSSQAAGPDTIYASFPSTKQGVGKNKGKQVEHRFVGTEMQAKEVDVVLVWDEAAQCWSLEPLVSSISFKPDRTPNSKAPPTPAVPSSHELQSTTRAFFDSDATNPFAFVAAQAQANDDDKPAAKRPKSSSSSSAPPPPGLASLLNPASSPSANGGLPPSAAQSEDEDDDMFEEVGVGESQPQVADVPSYLRTPGGGTAPLPDLAPVSVPAPVPPEPPSPSPQPVAQSPSQPAAPPPSLPAASMQPKLSRPRPPAVAPPPPAPQPAPAPARPHPSYGSKIPASYTRQLAQKAQAADEASSDSDDEEDEDVRVGGASARGKKAGEADRTTRSGATFASAPTQPPHIGPSSKPHPPPRSTTASKSIQRVAPNISDSSSSDSSSDSDDSDSGGVPSAVRAQMSRQVNAQMAKVRSGTGTPVPPAVAPGAGQRRINYPSIQAAQAVQQQQARWQQQVQAQQQQRAAAAAAASAAGRPAPGQIGRKGLAPPLQTAASLEPRQAEIENDIPDSSEEE</sequence>
<feature type="domain" description="Transcription elongation factor Eaf N-terminal" evidence="2">
    <location>
        <begin position="23"/>
        <end position="131"/>
    </location>
</feature>
<feature type="compositionally biased region" description="Low complexity" evidence="1">
    <location>
        <begin position="498"/>
        <end position="526"/>
    </location>
</feature>
<proteinExistence type="predicted"/>
<feature type="compositionally biased region" description="Pro residues" evidence="1">
    <location>
        <begin position="265"/>
        <end position="279"/>
    </location>
</feature>
<feature type="compositionally biased region" description="Pro residues" evidence="1">
    <location>
        <begin position="396"/>
        <end position="412"/>
    </location>
</feature>
<feature type="region of interest" description="Disordered" evidence="1">
    <location>
        <begin position="498"/>
        <end position="567"/>
    </location>
</feature>
<feature type="compositionally biased region" description="Acidic residues" evidence="1">
    <location>
        <begin position="354"/>
        <end position="365"/>
    </location>
</feature>
<gene>
    <name evidence="3" type="ORF">Rt10032_c10g4074</name>
</gene>
<evidence type="ECO:0000256" key="1">
    <source>
        <dbReference type="SAM" id="MobiDB-lite"/>
    </source>
</evidence>
<feature type="compositionally biased region" description="Polar residues" evidence="1">
    <location>
        <begin position="386"/>
        <end position="395"/>
    </location>
</feature>
<evidence type="ECO:0000259" key="2">
    <source>
        <dbReference type="Pfam" id="PF09816"/>
    </source>
</evidence>
<feature type="region of interest" description="Disordered" evidence="1">
    <location>
        <begin position="172"/>
        <end position="484"/>
    </location>
</feature>
<dbReference type="OrthoDB" id="2529719at2759"/>
<name>A0A511KI72_RHOTO</name>
<organism evidence="3 4">
    <name type="scientific">Rhodotorula toruloides</name>
    <name type="common">Yeast</name>
    <name type="synonym">Rhodosporidium toruloides</name>
    <dbReference type="NCBI Taxonomy" id="5286"/>
    <lineage>
        <taxon>Eukaryota</taxon>
        <taxon>Fungi</taxon>
        <taxon>Dikarya</taxon>
        <taxon>Basidiomycota</taxon>
        <taxon>Pucciniomycotina</taxon>
        <taxon>Microbotryomycetes</taxon>
        <taxon>Sporidiobolales</taxon>
        <taxon>Sporidiobolaceae</taxon>
        <taxon>Rhodotorula</taxon>
    </lineage>
</organism>
<reference evidence="3 4" key="1">
    <citation type="submission" date="2019-07" db="EMBL/GenBank/DDBJ databases">
        <title>Rhodotorula toruloides NBRC10032 genome sequencing.</title>
        <authorList>
            <person name="Shida Y."/>
            <person name="Takaku H."/>
            <person name="Ogasawara W."/>
            <person name="Mori K."/>
        </authorList>
    </citation>
    <scope>NUCLEOTIDE SEQUENCE [LARGE SCALE GENOMIC DNA]</scope>
    <source>
        <strain evidence="3 4">NBRC10032</strain>
    </source>
</reference>
<dbReference type="Pfam" id="PF09816">
    <property type="entry name" value="EAF"/>
    <property type="match status" value="1"/>
</dbReference>
<feature type="compositionally biased region" description="Pro residues" evidence="1">
    <location>
        <begin position="307"/>
        <end position="328"/>
    </location>
</feature>